<keyword evidence="6 10" id="KW-0573">Peptidoglycan synthesis</keyword>
<dbReference type="GO" id="GO:0050511">
    <property type="term" value="F:undecaprenyldiphospho-muramoylpentapeptide beta-N-acetylglucosaminyltransferase activity"/>
    <property type="evidence" value="ECO:0007669"/>
    <property type="project" value="UniProtKB-UniRule"/>
</dbReference>
<keyword evidence="5 10" id="KW-0133">Cell shape</keyword>
<dbReference type="EC" id="2.4.1.227" evidence="10"/>
<dbReference type="NCBIfam" id="TIGR01133">
    <property type="entry name" value="murG"/>
    <property type="match status" value="1"/>
</dbReference>
<comment type="catalytic activity">
    <reaction evidence="10">
        <text>di-trans,octa-cis-undecaprenyl diphospho-N-acetyl-alpha-D-muramoyl-L-alanyl-D-glutamyl-meso-2,6-diaminopimeloyl-D-alanyl-D-alanine + UDP-N-acetyl-alpha-D-glucosamine = di-trans,octa-cis-undecaprenyl diphospho-[N-acetyl-alpha-D-glucosaminyl-(1-&gt;4)]-N-acetyl-alpha-D-muramoyl-L-alanyl-D-glutamyl-meso-2,6-diaminopimeloyl-D-alanyl-D-alanine + UDP + H(+)</text>
        <dbReference type="Rhea" id="RHEA:31227"/>
        <dbReference type="ChEBI" id="CHEBI:15378"/>
        <dbReference type="ChEBI" id="CHEBI:57705"/>
        <dbReference type="ChEBI" id="CHEBI:58223"/>
        <dbReference type="ChEBI" id="CHEBI:61387"/>
        <dbReference type="ChEBI" id="CHEBI:61388"/>
        <dbReference type="EC" id="2.4.1.227"/>
    </reaction>
</comment>
<feature type="binding site" evidence="10">
    <location>
        <position position="123"/>
    </location>
    <ligand>
        <name>UDP-N-acetyl-alpha-D-glucosamine</name>
        <dbReference type="ChEBI" id="CHEBI:57705"/>
    </ligand>
</feature>
<evidence type="ECO:0000313" key="13">
    <source>
        <dbReference type="EMBL" id="QNT69766.1"/>
    </source>
</evidence>
<keyword evidence="7 10" id="KW-0472">Membrane</keyword>
<dbReference type="UniPathway" id="UPA00219"/>
<dbReference type="GO" id="GO:0051301">
    <property type="term" value="P:cell division"/>
    <property type="evidence" value="ECO:0007669"/>
    <property type="project" value="UniProtKB-KW"/>
</dbReference>
<dbReference type="PANTHER" id="PTHR21015:SF22">
    <property type="entry name" value="GLYCOSYLTRANSFERASE"/>
    <property type="match status" value="1"/>
</dbReference>
<evidence type="ECO:0000256" key="2">
    <source>
        <dbReference type="ARBA" id="ARBA00022618"/>
    </source>
</evidence>
<dbReference type="Pfam" id="PF03033">
    <property type="entry name" value="Glyco_transf_28"/>
    <property type="match status" value="1"/>
</dbReference>
<protein>
    <recommendedName>
        <fullName evidence="10">UDP-N-acetylglucosamine--N-acetylmuramyl-(pentapeptide) pyrophosphoryl-undecaprenol N-acetylglucosamine transferase</fullName>
        <ecNumber evidence="10">2.4.1.227</ecNumber>
    </recommendedName>
    <alternativeName>
        <fullName evidence="10">Undecaprenyl-PP-MurNAc-pentapeptide-UDPGlcNAc GlcNAc transferase</fullName>
    </alternativeName>
</protein>
<dbReference type="GO" id="GO:0071555">
    <property type="term" value="P:cell wall organization"/>
    <property type="evidence" value="ECO:0007669"/>
    <property type="project" value="UniProtKB-KW"/>
</dbReference>
<comment type="caution">
    <text evidence="10">Lacks conserved residue(s) required for the propagation of feature annotation.</text>
</comment>
<evidence type="ECO:0000313" key="14">
    <source>
        <dbReference type="Proteomes" id="UP000516369"/>
    </source>
</evidence>
<dbReference type="InterPro" id="IPR004276">
    <property type="entry name" value="GlycoTrans_28_N"/>
</dbReference>
<feature type="domain" description="Glycosyl transferase family 28 C-terminal" evidence="12">
    <location>
        <begin position="188"/>
        <end position="353"/>
    </location>
</feature>
<comment type="function">
    <text evidence="10">Cell wall formation. Catalyzes the transfer of a GlcNAc subunit on undecaprenyl-pyrophosphoryl-MurNAc-pentapeptide (lipid intermediate I) to form undecaprenyl-pyrophosphoryl-MurNAc-(pentapeptide)GlcNAc (lipid intermediate II).</text>
</comment>
<keyword evidence="2 10" id="KW-0132">Cell division</keyword>
<evidence type="ECO:0000256" key="9">
    <source>
        <dbReference type="ARBA" id="ARBA00023316"/>
    </source>
</evidence>
<dbReference type="Gene3D" id="3.40.50.2000">
    <property type="entry name" value="Glycogen Phosphorylase B"/>
    <property type="match status" value="2"/>
</dbReference>
<evidence type="ECO:0000259" key="11">
    <source>
        <dbReference type="Pfam" id="PF03033"/>
    </source>
</evidence>
<dbReference type="AlphaFoldDB" id="A0A7H1N230"/>
<keyword evidence="1 10" id="KW-1003">Cell membrane</keyword>
<organism evidence="13 14">
    <name type="scientific">Defluviicoccus vanus</name>
    <dbReference type="NCBI Taxonomy" id="111831"/>
    <lineage>
        <taxon>Bacteria</taxon>
        <taxon>Pseudomonadati</taxon>
        <taxon>Pseudomonadota</taxon>
        <taxon>Alphaproteobacteria</taxon>
        <taxon>Rhodospirillales</taxon>
        <taxon>Rhodospirillaceae</taxon>
        <taxon>Defluviicoccus</taxon>
    </lineage>
</organism>
<evidence type="ECO:0000256" key="3">
    <source>
        <dbReference type="ARBA" id="ARBA00022676"/>
    </source>
</evidence>
<dbReference type="RefSeq" id="WP_190260281.1">
    <property type="nucleotide sequence ID" value="NZ_CP053923.1"/>
</dbReference>
<evidence type="ECO:0000256" key="6">
    <source>
        <dbReference type="ARBA" id="ARBA00022984"/>
    </source>
</evidence>
<gene>
    <name evidence="10 13" type="primary">murG</name>
    <name evidence="13" type="ORF">HQ394_11160</name>
</gene>
<evidence type="ECO:0000256" key="1">
    <source>
        <dbReference type="ARBA" id="ARBA00022475"/>
    </source>
</evidence>
<dbReference type="GO" id="GO:0005886">
    <property type="term" value="C:plasma membrane"/>
    <property type="evidence" value="ECO:0007669"/>
    <property type="project" value="UniProtKB-SubCell"/>
</dbReference>
<dbReference type="GO" id="GO:0009252">
    <property type="term" value="P:peptidoglycan biosynthetic process"/>
    <property type="evidence" value="ECO:0007669"/>
    <property type="project" value="UniProtKB-UniRule"/>
</dbReference>
<proteinExistence type="inferred from homology"/>
<feature type="binding site" evidence="10">
    <location>
        <position position="194"/>
    </location>
    <ligand>
        <name>UDP-N-acetyl-alpha-D-glucosamine</name>
        <dbReference type="ChEBI" id="CHEBI:57705"/>
    </ligand>
</feature>
<dbReference type="GO" id="GO:0005975">
    <property type="term" value="P:carbohydrate metabolic process"/>
    <property type="evidence" value="ECO:0007669"/>
    <property type="project" value="InterPro"/>
</dbReference>
<keyword evidence="4 10" id="KW-0808">Transferase</keyword>
<evidence type="ECO:0000256" key="10">
    <source>
        <dbReference type="HAMAP-Rule" id="MF_00033"/>
    </source>
</evidence>
<name>A0A7H1N230_9PROT</name>
<dbReference type="Proteomes" id="UP000516369">
    <property type="component" value="Chromosome"/>
</dbReference>
<dbReference type="HAMAP" id="MF_00033">
    <property type="entry name" value="MurG"/>
    <property type="match status" value="1"/>
</dbReference>
<dbReference type="GO" id="GO:0008360">
    <property type="term" value="P:regulation of cell shape"/>
    <property type="evidence" value="ECO:0007669"/>
    <property type="project" value="UniProtKB-KW"/>
</dbReference>
<sequence>MSLPQPCIVLAAGGTGGHVFPAEALAGALATRGLDTVLLTDSRGRDFRGAKQIQVIAGGGIAGLGTAARLRSVGALAVGFAQALWHLRRVAPQVVVGFGGYASLPPMLAAVLLRIPTLLHEQNAVLGRANRLLARRVKRIAVAFDQVARLPASAASRTVRIGMPVRPAFAAIAGTAYQPATDGEPIRLLILGGSQGAQIFSTLLPDAIAHIDPDLRGRLQVSQQCRPETLELTRTAYLELGVEAELATFFDDVPLRMATSQLVIARSGASTIAELTAAGRPALLVPYPYAIDDHQSANAQAIEAAGGGWMLPQATLTPEALAARITALLRQPATLIAAAAAAQAAGTIDAAQHLADLVISMIPAAGGCSAAALPKQGAA</sequence>
<reference evidence="13 14" key="1">
    <citation type="submission" date="2020-05" db="EMBL/GenBank/DDBJ databases">
        <title>Complete closed genome sequence of Defluviicoccus vanus.</title>
        <authorList>
            <person name="Bessarab I."/>
            <person name="Arumugam K."/>
            <person name="Maszenan A.M."/>
            <person name="Seviour R.J."/>
            <person name="Williams R.B."/>
        </authorList>
    </citation>
    <scope>NUCLEOTIDE SEQUENCE [LARGE SCALE GENOMIC DNA]</scope>
    <source>
        <strain evidence="13 14">Ben 114</strain>
    </source>
</reference>
<dbReference type="CDD" id="cd03785">
    <property type="entry name" value="GT28_MurG"/>
    <property type="match status" value="1"/>
</dbReference>
<comment type="pathway">
    <text evidence="10">Cell wall biogenesis; peptidoglycan biosynthesis.</text>
</comment>
<dbReference type="Pfam" id="PF04101">
    <property type="entry name" value="Glyco_tran_28_C"/>
    <property type="match status" value="1"/>
</dbReference>
<evidence type="ECO:0000256" key="7">
    <source>
        <dbReference type="ARBA" id="ARBA00023136"/>
    </source>
</evidence>
<evidence type="ECO:0000256" key="8">
    <source>
        <dbReference type="ARBA" id="ARBA00023306"/>
    </source>
</evidence>
<dbReference type="InterPro" id="IPR006009">
    <property type="entry name" value="GlcNAc_MurG"/>
</dbReference>
<dbReference type="PANTHER" id="PTHR21015">
    <property type="entry name" value="UDP-N-ACETYLGLUCOSAMINE--N-ACETYLMURAMYL-(PENTAPEPTIDE) PYROPHOSPHORYL-UNDECAPRENOL N-ACETYLGLUCOSAMINE TRANSFERASE 1"/>
    <property type="match status" value="1"/>
</dbReference>
<keyword evidence="9 10" id="KW-0961">Cell wall biogenesis/degradation</keyword>
<dbReference type="EMBL" id="CP053923">
    <property type="protein sequence ID" value="QNT69766.1"/>
    <property type="molecule type" value="Genomic_DNA"/>
</dbReference>
<accession>A0A7H1N230</accession>
<keyword evidence="14" id="KW-1185">Reference proteome</keyword>
<feature type="binding site" evidence="10">
    <location>
        <begin position="15"/>
        <end position="17"/>
    </location>
    <ligand>
        <name>UDP-N-acetyl-alpha-D-glucosamine</name>
        <dbReference type="ChEBI" id="CHEBI:57705"/>
    </ligand>
</feature>
<dbReference type="KEGG" id="dvn:HQ394_11160"/>
<comment type="subcellular location">
    <subcellularLocation>
        <location evidence="10">Cell membrane</location>
        <topology evidence="10">Peripheral membrane protein</topology>
        <orientation evidence="10">Cytoplasmic side</orientation>
    </subcellularLocation>
</comment>
<dbReference type="SUPFAM" id="SSF53756">
    <property type="entry name" value="UDP-Glycosyltransferase/glycogen phosphorylase"/>
    <property type="match status" value="1"/>
</dbReference>
<evidence type="ECO:0000259" key="12">
    <source>
        <dbReference type="Pfam" id="PF04101"/>
    </source>
</evidence>
<feature type="domain" description="Glycosyltransferase family 28 N-terminal" evidence="11">
    <location>
        <begin position="8"/>
        <end position="141"/>
    </location>
</feature>
<comment type="similarity">
    <text evidence="10">Belongs to the glycosyltransferase 28 family. MurG subfamily.</text>
</comment>
<feature type="binding site" evidence="10">
    <location>
        <position position="295"/>
    </location>
    <ligand>
        <name>UDP-N-acetyl-alpha-D-glucosamine</name>
        <dbReference type="ChEBI" id="CHEBI:57705"/>
    </ligand>
</feature>
<keyword evidence="3 10" id="KW-0328">Glycosyltransferase</keyword>
<evidence type="ECO:0000256" key="5">
    <source>
        <dbReference type="ARBA" id="ARBA00022960"/>
    </source>
</evidence>
<evidence type="ECO:0000256" key="4">
    <source>
        <dbReference type="ARBA" id="ARBA00022679"/>
    </source>
</evidence>
<dbReference type="InterPro" id="IPR007235">
    <property type="entry name" value="Glyco_trans_28_C"/>
</dbReference>
<keyword evidence="8 10" id="KW-0131">Cell cycle</keyword>
<feature type="binding site" evidence="10">
    <location>
        <position position="166"/>
    </location>
    <ligand>
        <name>UDP-N-acetyl-alpha-D-glucosamine</name>
        <dbReference type="ChEBI" id="CHEBI:57705"/>
    </ligand>
</feature>